<keyword evidence="7 10" id="KW-0413">Isomerase</keyword>
<dbReference type="PROSITE" id="PS00171">
    <property type="entry name" value="TIM_1"/>
    <property type="match status" value="1"/>
</dbReference>
<dbReference type="PROSITE" id="PS51440">
    <property type="entry name" value="TIM_2"/>
    <property type="match status" value="1"/>
</dbReference>
<sequence>MPRKPIVGGNWKCNPKTLEEAQKLIGEWKNQVPLDKRKIDVFACPMMPHLLKVKLPMEKLGISACAQNCSKTGEGAFTGEVSAAQLKDARVQWTLLGHSERRTKYGETDEEVAEKVSQALAAGLKVVLAIGELLDEREASKTDEVNERMLKPVVAKVKEEDWSRIVIAYEPVWAIGTGKVATPEQAEETHAAIRAYMAKAVSEDVAEKVRIQYGGSVTVDNCAELIKKPNIDGFLVGGASLKASFMEIVQKSTPPPVLKKPKWSKITDLNPTTKGFNCMLKCTKAAAQVEGTEGVFEAVCGDDTGMCTVSFRNKDLCDICKEGASLRMQNAAVRMVKGGYMRLVVDKWSAFKPADEPVDFEVKTSNDVSSVEYELVDAWPD</sequence>
<dbReference type="GO" id="GO:0006096">
    <property type="term" value="P:glycolytic process"/>
    <property type="evidence" value="ECO:0007669"/>
    <property type="project" value="UniProtKB-KW"/>
</dbReference>
<feature type="domain" description="Single-stranded DNA binding protein Ssb-like OB fold" evidence="11">
    <location>
        <begin position="288"/>
        <end position="350"/>
    </location>
</feature>
<comment type="subunit">
    <text evidence="4">Homodimer.</text>
</comment>
<evidence type="ECO:0000256" key="4">
    <source>
        <dbReference type="ARBA" id="ARBA00011738"/>
    </source>
</evidence>
<dbReference type="GO" id="GO:0004807">
    <property type="term" value="F:triose-phosphate isomerase activity"/>
    <property type="evidence" value="ECO:0007669"/>
    <property type="project" value="UniProtKB-EC"/>
</dbReference>
<dbReference type="InterPro" id="IPR013785">
    <property type="entry name" value="Aldolase_TIM"/>
</dbReference>
<evidence type="ECO:0000256" key="6">
    <source>
        <dbReference type="ARBA" id="ARBA00023152"/>
    </source>
</evidence>
<organism evidence="12 13">
    <name type="scientific">Effrenium voratum</name>
    <dbReference type="NCBI Taxonomy" id="2562239"/>
    <lineage>
        <taxon>Eukaryota</taxon>
        <taxon>Sar</taxon>
        <taxon>Alveolata</taxon>
        <taxon>Dinophyceae</taxon>
        <taxon>Suessiales</taxon>
        <taxon>Symbiodiniaceae</taxon>
        <taxon>Effrenium</taxon>
    </lineage>
</organism>
<dbReference type="GO" id="GO:0005829">
    <property type="term" value="C:cytosol"/>
    <property type="evidence" value="ECO:0007669"/>
    <property type="project" value="TreeGrafter"/>
</dbReference>
<dbReference type="InterPro" id="IPR022896">
    <property type="entry name" value="TrioseP_Isoase_bac/euk"/>
</dbReference>
<comment type="pathway">
    <text evidence="2 10">Carbohydrate biosynthesis; gluconeogenesis.</text>
</comment>
<comment type="function">
    <text evidence="9">Catalyzes the interconversion of glyceraldehyde 3-phosphate and dihydroxyacetone phosphate in the glycolytic and gluconeogenic pathways.</text>
</comment>
<dbReference type="PANTHER" id="PTHR21139">
    <property type="entry name" value="TRIOSEPHOSPHATE ISOMERASE"/>
    <property type="match status" value="1"/>
</dbReference>
<dbReference type="GO" id="GO:0006094">
    <property type="term" value="P:gluconeogenesis"/>
    <property type="evidence" value="ECO:0007669"/>
    <property type="project" value="UniProtKB-KW"/>
</dbReference>
<evidence type="ECO:0000256" key="7">
    <source>
        <dbReference type="ARBA" id="ARBA00023235"/>
    </source>
</evidence>
<comment type="caution">
    <text evidence="12">The sequence shown here is derived from an EMBL/GenBank/DDBJ whole genome shotgun (WGS) entry which is preliminary data.</text>
</comment>
<accession>A0AA36HJ60</accession>
<evidence type="ECO:0000256" key="8">
    <source>
        <dbReference type="ARBA" id="ARBA00052432"/>
    </source>
</evidence>
<evidence type="ECO:0000256" key="3">
    <source>
        <dbReference type="ARBA" id="ARBA00007422"/>
    </source>
</evidence>
<comment type="catalytic activity">
    <reaction evidence="8">
        <text>D-glyceraldehyde 3-phosphate = dihydroxyacetone phosphate</text>
        <dbReference type="Rhea" id="RHEA:18585"/>
        <dbReference type="ChEBI" id="CHEBI:57642"/>
        <dbReference type="ChEBI" id="CHEBI:59776"/>
        <dbReference type="EC" id="5.3.1.1"/>
    </reaction>
    <physiologicalReaction direction="left-to-right" evidence="8">
        <dbReference type="Rhea" id="RHEA:18586"/>
    </physiologicalReaction>
</comment>
<protein>
    <recommendedName>
        <fullName evidence="10">Triosephosphate isomerase</fullName>
        <ecNumber evidence="10">5.3.1.1</ecNumber>
    </recommendedName>
</protein>
<evidence type="ECO:0000259" key="11">
    <source>
        <dbReference type="Pfam" id="PF21473"/>
    </source>
</evidence>
<comment type="similarity">
    <text evidence="3 10">Belongs to the triosephosphate isomerase family.</text>
</comment>
<dbReference type="Pfam" id="PF21473">
    <property type="entry name" value="OB_Ssb-like"/>
    <property type="match status" value="1"/>
</dbReference>
<dbReference type="InterPro" id="IPR020861">
    <property type="entry name" value="Triosephosphate_isomerase_AS"/>
</dbReference>
<dbReference type="Pfam" id="PF00121">
    <property type="entry name" value="TIM"/>
    <property type="match status" value="1"/>
</dbReference>
<dbReference type="PANTHER" id="PTHR21139:SF2">
    <property type="entry name" value="TRIOSEPHOSPHATE ISOMERASE"/>
    <property type="match status" value="1"/>
</dbReference>
<dbReference type="Gene3D" id="2.40.50.140">
    <property type="entry name" value="Nucleic acid-binding proteins"/>
    <property type="match status" value="1"/>
</dbReference>
<dbReference type="InterPro" id="IPR012340">
    <property type="entry name" value="NA-bd_OB-fold"/>
</dbReference>
<dbReference type="EMBL" id="CAUJNA010000002">
    <property type="protein sequence ID" value="CAJ1370145.1"/>
    <property type="molecule type" value="Genomic_DNA"/>
</dbReference>
<dbReference type="HAMAP" id="MF_00147_B">
    <property type="entry name" value="TIM_B"/>
    <property type="match status" value="1"/>
</dbReference>
<dbReference type="SUPFAM" id="SSF51351">
    <property type="entry name" value="Triosephosphate isomerase (TIM)"/>
    <property type="match status" value="1"/>
</dbReference>
<dbReference type="CDD" id="cd00311">
    <property type="entry name" value="TIM"/>
    <property type="match status" value="1"/>
</dbReference>
<dbReference type="InterPro" id="IPR048970">
    <property type="entry name" value="OB_Ssb-like"/>
</dbReference>
<dbReference type="GO" id="GO:0046166">
    <property type="term" value="P:glyceraldehyde-3-phosphate biosynthetic process"/>
    <property type="evidence" value="ECO:0007669"/>
    <property type="project" value="TreeGrafter"/>
</dbReference>
<evidence type="ECO:0000256" key="10">
    <source>
        <dbReference type="RuleBase" id="RU363013"/>
    </source>
</evidence>
<dbReference type="EC" id="5.3.1.1" evidence="10"/>
<dbReference type="Proteomes" id="UP001178507">
    <property type="component" value="Unassembled WGS sequence"/>
</dbReference>
<dbReference type="SUPFAM" id="SSF50249">
    <property type="entry name" value="Nucleic acid-binding proteins"/>
    <property type="match status" value="1"/>
</dbReference>
<keyword evidence="13" id="KW-1185">Reference proteome</keyword>
<proteinExistence type="inferred from homology"/>
<keyword evidence="5 10" id="KW-0312">Gluconeogenesis</keyword>
<evidence type="ECO:0000313" key="13">
    <source>
        <dbReference type="Proteomes" id="UP001178507"/>
    </source>
</evidence>
<evidence type="ECO:0000313" key="12">
    <source>
        <dbReference type="EMBL" id="CAJ1370145.1"/>
    </source>
</evidence>
<keyword evidence="6 10" id="KW-0324">Glycolysis</keyword>
<gene>
    <name evidence="12" type="ORF">EVOR1521_LOCUS786</name>
</gene>
<reference evidence="12" key="1">
    <citation type="submission" date="2023-08" db="EMBL/GenBank/DDBJ databases">
        <authorList>
            <person name="Chen Y."/>
            <person name="Shah S."/>
            <person name="Dougan E. K."/>
            <person name="Thang M."/>
            <person name="Chan C."/>
        </authorList>
    </citation>
    <scope>NUCLEOTIDE SEQUENCE</scope>
</reference>
<evidence type="ECO:0000256" key="1">
    <source>
        <dbReference type="ARBA" id="ARBA00004680"/>
    </source>
</evidence>
<evidence type="ECO:0000256" key="5">
    <source>
        <dbReference type="ARBA" id="ARBA00022432"/>
    </source>
</evidence>
<dbReference type="NCBIfam" id="TIGR00419">
    <property type="entry name" value="tim"/>
    <property type="match status" value="1"/>
</dbReference>
<comment type="pathway">
    <text evidence="1 10">Carbohydrate degradation; glycolysis; D-glyceraldehyde 3-phosphate from glycerone phosphate: step 1/1.</text>
</comment>
<dbReference type="InterPro" id="IPR000652">
    <property type="entry name" value="Triosephosphate_isomerase"/>
</dbReference>
<evidence type="ECO:0000256" key="2">
    <source>
        <dbReference type="ARBA" id="ARBA00004742"/>
    </source>
</evidence>
<dbReference type="GO" id="GO:0019563">
    <property type="term" value="P:glycerol catabolic process"/>
    <property type="evidence" value="ECO:0007669"/>
    <property type="project" value="TreeGrafter"/>
</dbReference>
<evidence type="ECO:0000256" key="9">
    <source>
        <dbReference type="ARBA" id="ARBA00056661"/>
    </source>
</evidence>
<dbReference type="AlphaFoldDB" id="A0AA36HJ60"/>
<dbReference type="InterPro" id="IPR035990">
    <property type="entry name" value="TIM_sf"/>
</dbReference>
<dbReference type="FunFam" id="3.20.20.70:FF:000016">
    <property type="entry name" value="Triosephosphate isomerase"/>
    <property type="match status" value="1"/>
</dbReference>
<dbReference type="Gene3D" id="3.20.20.70">
    <property type="entry name" value="Aldolase class I"/>
    <property type="match status" value="1"/>
</dbReference>
<name>A0AA36HJ60_9DINO</name>